<keyword evidence="1" id="KW-0472">Membrane</keyword>
<keyword evidence="3" id="KW-1185">Reference proteome</keyword>
<dbReference type="AlphaFoldDB" id="A0A4C1U0J9"/>
<protein>
    <submittedName>
        <fullName evidence="2">Uncharacterized protein</fullName>
    </submittedName>
</protein>
<evidence type="ECO:0000313" key="2">
    <source>
        <dbReference type="EMBL" id="GBP19760.1"/>
    </source>
</evidence>
<feature type="transmembrane region" description="Helical" evidence="1">
    <location>
        <begin position="305"/>
        <end position="328"/>
    </location>
</feature>
<dbReference type="EMBL" id="BGZK01000111">
    <property type="protein sequence ID" value="GBP19760.1"/>
    <property type="molecule type" value="Genomic_DNA"/>
</dbReference>
<gene>
    <name evidence="2" type="ORF">EVAR_8920_1</name>
</gene>
<proteinExistence type="predicted"/>
<reference evidence="2 3" key="1">
    <citation type="journal article" date="2019" name="Commun. Biol.">
        <title>The bagworm genome reveals a unique fibroin gene that provides high tensile strength.</title>
        <authorList>
            <person name="Kono N."/>
            <person name="Nakamura H."/>
            <person name="Ohtoshi R."/>
            <person name="Tomita M."/>
            <person name="Numata K."/>
            <person name="Arakawa K."/>
        </authorList>
    </citation>
    <scope>NUCLEOTIDE SEQUENCE [LARGE SCALE GENOMIC DNA]</scope>
</reference>
<organism evidence="2 3">
    <name type="scientific">Eumeta variegata</name>
    <name type="common">Bagworm moth</name>
    <name type="synonym">Eumeta japonica</name>
    <dbReference type="NCBI Taxonomy" id="151549"/>
    <lineage>
        <taxon>Eukaryota</taxon>
        <taxon>Metazoa</taxon>
        <taxon>Ecdysozoa</taxon>
        <taxon>Arthropoda</taxon>
        <taxon>Hexapoda</taxon>
        <taxon>Insecta</taxon>
        <taxon>Pterygota</taxon>
        <taxon>Neoptera</taxon>
        <taxon>Endopterygota</taxon>
        <taxon>Lepidoptera</taxon>
        <taxon>Glossata</taxon>
        <taxon>Ditrysia</taxon>
        <taxon>Tineoidea</taxon>
        <taxon>Psychidae</taxon>
        <taxon>Oiketicinae</taxon>
        <taxon>Eumeta</taxon>
    </lineage>
</organism>
<keyword evidence="1" id="KW-1133">Transmembrane helix</keyword>
<dbReference type="OrthoDB" id="7377550at2759"/>
<comment type="caution">
    <text evidence="2">The sequence shown here is derived from an EMBL/GenBank/DDBJ whole genome shotgun (WGS) entry which is preliminary data.</text>
</comment>
<accession>A0A4C1U0J9</accession>
<dbReference type="Proteomes" id="UP000299102">
    <property type="component" value="Unassembled WGS sequence"/>
</dbReference>
<name>A0A4C1U0J9_EUMVA</name>
<evidence type="ECO:0000256" key="1">
    <source>
        <dbReference type="SAM" id="Phobius"/>
    </source>
</evidence>
<evidence type="ECO:0000313" key="3">
    <source>
        <dbReference type="Proteomes" id="UP000299102"/>
    </source>
</evidence>
<keyword evidence="1" id="KW-0812">Transmembrane</keyword>
<sequence>MPIFTPWSIKPYSPGIGPLLNFGEVFLFCNIDRRFSHRSIFEDIQKYNENNRHVNENYKPLYDIAIQCREILDYDEYIISFYSHIGDVGRKQLQPLIYLENKELSYRLPERGKDHRSFSKEQIHKMRKQGKKHELYQPMIMKPETTKFPIPDFALSDDQLLMRKTGSLYEKIKSDPDKLYDNFAKESPHISAANLVNAEIHQSVKTVYKTYSTGGKKVLNTEIRKRSVSIDRESIPSKSYYNNGRSASDNLNVIEKHEERNKAVSALPHLDRNNMIVMEPLLLMQTLNEDRQKRRQELSIKHQKIIIRVMLTYCTIVYTFALIVFYFYSLS</sequence>